<reference evidence="1" key="1">
    <citation type="submission" date="2020-02" db="EMBL/GenBank/DDBJ databases">
        <authorList>
            <person name="Scholz U."/>
            <person name="Mascher M."/>
            <person name="Fiebig A."/>
        </authorList>
    </citation>
    <scope>NUCLEOTIDE SEQUENCE</scope>
</reference>
<dbReference type="Proteomes" id="UP000663760">
    <property type="component" value="Chromosome 8"/>
</dbReference>
<keyword evidence="2" id="KW-1185">Reference proteome</keyword>
<dbReference type="AlphaFoldDB" id="A0A7I8KUD7"/>
<proteinExistence type="predicted"/>
<name>A0A7I8KUD7_SPIIN</name>
<accession>A0A7I8KUD7</accession>
<gene>
    <name evidence="1" type="ORF">SI8410_08011770</name>
</gene>
<protein>
    <submittedName>
        <fullName evidence="1">Uncharacterized protein</fullName>
    </submittedName>
</protein>
<sequence length="43" mass="5058">MTSKKDFHCQKKEKKRISDVDDEREVKHMHRILACGSQATKIT</sequence>
<dbReference type="EMBL" id="LR746271">
    <property type="protein sequence ID" value="CAA7401092.1"/>
    <property type="molecule type" value="Genomic_DNA"/>
</dbReference>
<evidence type="ECO:0000313" key="2">
    <source>
        <dbReference type="Proteomes" id="UP000663760"/>
    </source>
</evidence>
<organism evidence="1 2">
    <name type="scientific">Spirodela intermedia</name>
    <name type="common">Intermediate duckweed</name>
    <dbReference type="NCBI Taxonomy" id="51605"/>
    <lineage>
        <taxon>Eukaryota</taxon>
        <taxon>Viridiplantae</taxon>
        <taxon>Streptophyta</taxon>
        <taxon>Embryophyta</taxon>
        <taxon>Tracheophyta</taxon>
        <taxon>Spermatophyta</taxon>
        <taxon>Magnoliopsida</taxon>
        <taxon>Liliopsida</taxon>
        <taxon>Araceae</taxon>
        <taxon>Lemnoideae</taxon>
        <taxon>Spirodela</taxon>
    </lineage>
</organism>
<evidence type="ECO:0000313" key="1">
    <source>
        <dbReference type="EMBL" id="CAA7401092.1"/>
    </source>
</evidence>